<dbReference type="EMBL" id="BPLQ01006245">
    <property type="protein sequence ID" value="GIY21115.1"/>
    <property type="molecule type" value="Genomic_DNA"/>
</dbReference>
<name>A0AAV4RI32_9ARAC</name>
<evidence type="ECO:0000313" key="1">
    <source>
        <dbReference type="EMBL" id="GIY21115.1"/>
    </source>
</evidence>
<accession>A0AAV4RI32</accession>
<keyword evidence="2" id="KW-1185">Reference proteome</keyword>
<proteinExistence type="predicted"/>
<protein>
    <submittedName>
        <fullName evidence="1">Uncharacterized protein</fullName>
    </submittedName>
</protein>
<reference evidence="1 2" key="1">
    <citation type="submission" date="2021-06" db="EMBL/GenBank/DDBJ databases">
        <title>Caerostris darwini draft genome.</title>
        <authorList>
            <person name="Kono N."/>
            <person name="Arakawa K."/>
        </authorList>
    </citation>
    <scope>NUCLEOTIDE SEQUENCE [LARGE SCALE GENOMIC DNA]</scope>
</reference>
<dbReference type="AlphaFoldDB" id="A0AAV4RI32"/>
<dbReference type="Proteomes" id="UP001054837">
    <property type="component" value="Unassembled WGS sequence"/>
</dbReference>
<gene>
    <name evidence="1" type="ORF">CDAR_42501</name>
</gene>
<comment type="caution">
    <text evidence="1">The sequence shown here is derived from an EMBL/GenBank/DDBJ whole genome shotgun (WGS) entry which is preliminary data.</text>
</comment>
<organism evidence="1 2">
    <name type="scientific">Caerostris darwini</name>
    <dbReference type="NCBI Taxonomy" id="1538125"/>
    <lineage>
        <taxon>Eukaryota</taxon>
        <taxon>Metazoa</taxon>
        <taxon>Ecdysozoa</taxon>
        <taxon>Arthropoda</taxon>
        <taxon>Chelicerata</taxon>
        <taxon>Arachnida</taxon>
        <taxon>Araneae</taxon>
        <taxon>Araneomorphae</taxon>
        <taxon>Entelegynae</taxon>
        <taxon>Araneoidea</taxon>
        <taxon>Araneidae</taxon>
        <taxon>Caerostris</taxon>
    </lineage>
</organism>
<sequence>MVIVKAHTICSYRLLCKCCQSVTARRQKFNVAVDSSKATHSKQIPAVVPGHVLGYSDTRSFPIEPLIFPFTGDFPPPFVKLYFFFTISSPVSYLLCGKALNKGVSGER</sequence>
<evidence type="ECO:0000313" key="2">
    <source>
        <dbReference type="Proteomes" id="UP001054837"/>
    </source>
</evidence>